<evidence type="ECO:0000313" key="2">
    <source>
        <dbReference type="Proteomes" id="UP001189429"/>
    </source>
</evidence>
<dbReference type="Proteomes" id="UP001189429">
    <property type="component" value="Unassembled WGS sequence"/>
</dbReference>
<dbReference type="EMBL" id="CAUYUJ010016024">
    <property type="protein sequence ID" value="CAK0860934.1"/>
    <property type="molecule type" value="Genomic_DNA"/>
</dbReference>
<proteinExistence type="predicted"/>
<gene>
    <name evidence="1" type="ORF">PCOR1329_LOCUS49757</name>
</gene>
<evidence type="ECO:0000313" key="1">
    <source>
        <dbReference type="EMBL" id="CAK0860934.1"/>
    </source>
</evidence>
<keyword evidence="2" id="KW-1185">Reference proteome</keyword>
<sequence length="116" mass="13323">MSGRPHSAMGRESGRRQCLARFKGAPRACQLNEPPRVQQKKGTNRKHWFELEVSAFDPQPLPLFRHLHLQQLGQMWQALVENRHLFDDMRGPFGTLALARNAEHLLEPATSPRMCT</sequence>
<name>A0ABN9UM13_9DINO</name>
<organism evidence="1 2">
    <name type="scientific">Prorocentrum cordatum</name>
    <dbReference type="NCBI Taxonomy" id="2364126"/>
    <lineage>
        <taxon>Eukaryota</taxon>
        <taxon>Sar</taxon>
        <taxon>Alveolata</taxon>
        <taxon>Dinophyceae</taxon>
        <taxon>Prorocentrales</taxon>
        <taxon>Prorocentraceae</taxon>
        <taxon>Prorocentrum</taxon>
    </lineage>
</organism>
<protein>
    <submittedName>
        <fullName evidence="1">Uncharacterized protein</fullName>
    </submittedName>
</protein>
<accession>A0ABN9UM13</accession>
<comment type="caution">
    <text evidence="1">The sequence shown here is derived from an EMBL/GenBank/DDBJ whole genome shotgun (WGS) entry which is preliminary data.</text>
</comment>
<reference evidence="1" key="1">
    <citation type="submission" date="2023-10" db="EMBL/GenBank/DDBJ databases">
        <authorList>
            <person name="Chen Y."/>
            <person name="Shah S."/>
            <person name="Dougan E. K."/>
            <person name="Thang M."/>
            <person name="Chan C."/>
        </authorList>
    </citation>
    <scope>NUCLEOTIDE SEQUENCE [LARGE SCALE GENOMIC DNA]</scope>
</reference>